<feature type="domain" description="Nucleotide-diphospho-sugar transferase" evidence="2">
    <location>
        <begin position="136"/>
        <end position="273"/>
    </location>
</feature>
<organism evidence="3">
    <name type="scientific">Haptolina brevifila</name>
    <dbReference type="NCBI Taxonomy" id="156173"/>
    <lineage>
        <taxon>Eukaryota</taxon>
        <taxon>Haptista</taxon>
        <taxon>Haptophyta</taxon>
        <taxon>Prymnesiophyceae</taxon>
        <taxon>Prymnesiales</taxon>
        <taxon>Prymnesiaceae</taxon>
        <taxon>Haptolina</taxon>
    </lineage>
</organism>
<evidence type="ECO:0000313" key="3">
    <source>
        <dbReference type="EMBL" id="CAD9514449.1"/>
    </source>
</evidence>
<evidence type="ECO:0000259" key="2">
    <source>
        <dbReference type="Pfam" id="PF03407"/>
    </source>
</evidence>
<reference evidence="3" key="1">
    <citation type="submission" date="2021-01" db="EMBL/GenBank/DDBJ databases">
        <authorList>
            <person name="Corre E."/>
            <person name="Pelletier E."/>
            <person name="Niang G."/>
            <person name="Scheremetjew M."/>
            <person name="Finn R."/>
            <person name="Kale V."/>
            <person name="Holt S."/>
            <person name="Cochrane G."/>
            <person name="Meng A."/>
            <person name="Brown T."/>
            <person name="Cohen L."/>
        </authorList>
    </citation>
    <scope>NUCLEOTIDE SEQUENCE</scope>
    <source>
        <strain evidence="3">UTEX LB 985</strain>
    </source>
</reference>
<dbReference type="EMBL" id="HBGU01060164">
    <property type="protein sequence ID" value="CAD9514449.1"/>
    <property type="molecule type" value="Transcribed_RNA"/>
</dbReference>
<gene>
    <name evidence="3" type="ORF">CBRE1094_LOCUS32696</name>
</gene>
<feature type="region of interest" description="Disordered" evidence="1">
    <location>
        <begin position="363"/>
        <end position="405"/>
    </location>
</feature>
<evidence type="ECO:0000256" key="1">
    <source>
        <dbReference type="SAM" id="MobiDB-lite"/>
    </source>
</evidence>
<sequence>MTSLQQGNISHGLPYVLPSLIGNPARARAWWQDATSQVLSTDEPVVMTALDSAYVPFLRSWRLRMAQFGLRQAVVIAFDENVVRNRVRSLSSLSVATEARRLRMVVLPYKHAVDLSGAPGLDALGRELGEKDIAIWQCVALLLSVLGEHGRVLFTEMDVFWVKTPVPLLDSLSDRYTADTLLCSSAWRIAKPNECNIGMLAMRGSRDNVLARSFACAASRWLTRGSTLGSHGQKAFNRVVQLRMCNLAFQKNASLANHQTAGASVFFLPPEEHTSNQPHSQWDNPNWGPISLATTASVHLTAMCWEKCCGAETGGAKLAVLTALYDEGVWPSRSTYFWLADLHRPMVSLLAGTKSAAQVLPSPMTLSPQLTEGQLKKEAKQRSANANDSPTPKPRGRERRSCQNL</sequence>
<dbReference type="InterPro" id="IPR005069">
    <property type="entry name" value="Nucl-diP-sugar_transferase"/>
</dbReference>
<name>A0A7S2IBE3_9EUKA</name>
<dbReference type="Pfam" id="PF03407">
    <property type="entry name" value="Nucleotid_trans"/>
    <property type="match status" value="1"/>
</dbReference>
<dbReference type="AlphaFoldDB" id="A0A7S2IBE3"/>
<proteinExistence type="predicted"/>
<accession>A0A7S2IBE3</accession>
<protein>
    <recommendedName>
        <fullName evidence="2">Nucleotide-diphospho-sugar transferase domain-containing protein</fullName>
    </recommendedName>
</protein>